<dbReference type="InterPro" id="IPR008218">
    <property type="entry name" value="ATPase_V1-cplx_f_g_su"/>
</dbReference>
<evidence type="ECO:0000313" key="4">
    <source>
        <dbReference type="EMBL" id="HGN89935.1"/>
    </source>
</evidence>
<accession>A0A7C4I639</accession>
<sequence>MLGGLKVYAVGGATFVNGFILAGAEGVAVNTPEEAFKTIKELMGRPDVGLIIVSEDLSEKFRDELNDLRARKPTPLVYELSPPVGAPRKIDYRKLLRSVLGV</sequence>
<keyword evidence="3" id="KW-0406">Ion transport</keyword>
<proteinExistence type="inferred from homology"/>
<dbReference type="InterPro" id="IPR036906">
    <property type="entry name" value="ATPase_V1_fsu_sf"/>
</dbReference>
<dbReference type="AlphaFoldDB" id="A0A7C4I639"/>
<evidence type="ECO:0000256" key="3">
    <source>
        <dbReference type="ARBA" id="ARBA00023065"/>
    </source>
</evidence>
<evidence type="ECO:0000256" key="2">
    <source>
        <dbReference type="ARBA" id="ARBA00022448"/>
    </source>
</evidence>
<organism evidence="4">
    <name type="scientific">Caldiarchaeum subterraneum</name>
    <dbReference type="NCBI Taxonomy" id="311458"/>
    <lineage>
        <taxon>Archaea</taxon>
        <taxon>Nitrososphaerota</taxon>
        <taxon>Candidatus Caldarchaeales</taxon>
        <taxon>Candidatus Caldarchaeaceae</taxon>
        <taxon>Candidatus Caldarchaeum</taxon>
    </lineage>
</organism>
<dbReference type="SUPFAM" id="SSF159468">
    <property type="entry name" value="AtpF-like"/>
    <property type="match status" value="1"/>
</dbReference>
<dbReference type="Pfam" id="PF01990">
    <property type="entry name" value="ATP-synt_F"/>
    <property type="match status" value="1"/>
</dbReference>
<protein>
    <submittedName>
        <fullName evidence="4">ATPase</fullName>
    </submittedName>
</protein>
<gene>
    <name evidence="4" type="ORF">ENT82_02245</name>
</gene>
<keyword evidence="2" id="KW-0813">Transport</keyword>
<comment type="caution">
    <text evidence="4">The sequence shown here is derived from an EMBL/GenBank/DDBJ whole genome shotgun (WGS) entry which is preliminary data.</text>
</comment>
<dbReference type="EMBL" id="DTAD01000023">
    <property type="protein sequence ID" value="HGN89935.1"/>
    <property type="molecule type" value="Genomic_DNA"/>
</dbReference>
<reference evidence="4" key="1">
    <citation type="journal article" date="2020" name="mSystems">
        <title>Genome- and Community-Level Interaction Insights into Carbon Utilization and Element Cycling Functions of Hydrothermarchaeota in Hydrothermal Sediment.</title>
        <authorList>
            <person name="Zhou Z."/>
            <person name="Liu Y."/>
            <person name="Xu W."/>
            <person name="Pan J."/>
            <person name="Luo Z.H."/>
            <person name="Li M."/>
        </authorList>
    </citation>
    <scope>NUCLEOTIDE SEQUENCE [LARGE SCALE GENOMIC DNA]</scope>
    <source>
        <strain evidence="4">SpSt-613</strain>
    </source>
</reference>
<dbReference type="Gene3D" id="3.40.50.10580">
    <property type="entry name" value="ATPase, V1 complex, subunit F"/>
    <property type="match status" value="1"/>
</dbReference>
<comment type="similarity">
    <text evidence="1">Belongs to the V-ATPase F subunit family.</text>
</comment>
<name>A0A7C4I639_CALS0</name>
<dbReference type="GO" id="GO:0046961">
    <property type="term" value="F:proton-transporting ATPase activity, rotational mechanism"/>
    <property type="evidence" value="ECO:0007669"/>
    <property type="project" value="InterPro"/>
</dbReference>
<evidence type="ECO:0000256" key="1">
    <source>
        <dbReference type="ARBA" id="ARBA00010148"/>
    </source>
</evidence>